<evidence type="ECO:0000313" key="3">
    <source>
        <dbReference type="Proteomes" id="UP000832097"/>
    </source>
</evidence>
<keyword evidence="3" id="KW-1185">Reference proteome</keyword>
<dbReference type="PANTHER" id="PTHR34989">
    <property type="entry name" value="PROTEIN HDED"/>
    <property type="match status" value="1"/>
</dbReference>
<dbReference type="RefSeq" id="WP_243557406.1">
    <property type="nucleotide sequence ID" value="NZ_CP094528.1"/>
</dbReference>
<protein>
    <submittedName>
        <fullName evidence="2">DUF308 domain-containing protein</fullName>
    </submittedName>
</protein>
<dbReference type="Proteomes" id="UP000832097">
    <property type="component" value="Chromosome"/>
</dbReference>
<dbReference type="Pfam" id="PF03729">
    <property type="entry name" value="DUF308"/>
    <property type="match status" value="2"/>
</dbReference>
<feature type="transmembrane region" description="Helical" evidence="1">
    <location>
        <begin position="87"/>
        <end position="106"/>
    </location>
</feature>
<feature type="transmembrane region" description="Helical" evidence="1">
    <location>
        <begin position="148"/>
        <end position="167"/>
    </location>
</feature>
<feature type="transmembrane region" description="Helical" evidence="1">
    <location>
        <begin position="55"/>
        <end position="75"/>
    </location>
</feature>
<gene>
    <name evidence="2" type="ORF">MTO99_04675</name>
</gene>
<keyword evidence="1" id="KW-0812">Transmembrane</keyword>
<reference evidence="2 3" key="1">
    <citation type="submission" date="2022-03" db="EMBL/GenBank/DDBJ databases">
        <title>Mucilaginibacter sp. isolated from the gut of Protaetia brevitarsis seulensis larvae.</title>
        <authorList>
            <person name="Won M."/>
            <person name="Kim S.-J."/>
            <person name="Kwon S.-W."/>
        </authorList>
    </citation>
    <scope>NUCLEOTIDE SEQUENCE [LARGE SCALE GENOMIC DNA]</scope>
    <source>
        <strain evidence="2 3">CFWR-12</strain>
    </source>
</reference>
<dbReference type="PANTHER" id="PTHR34989:SF1">
    <property type="entry name" value="PROTEIN HDED"/>
    <property type="match status" value="1"/>
</dbReference>
<keyword evidence="1" id="KW-0472">Membrane</keyword>
<evidence type="ECO:0000313" key="2">
    <source>
        <dbReference type="EMBL" id="UOE45079.1"/>
    </source>
</evidence>
<proteinExistence type="predicted"/>
<keyword evidence="1" id="KW-1133">Transmembrane helix</keyword>
<accession>A0ABY4C135</accession>
<evidence type="ECO:0000256" key="1">
    <source>
        <dbReference type="SAM" id="Phobius"/>
    </source>
</evidence>
<dbReference type="EMBL" id="CP094528">
    <property type="protein sequence ID" value="UOE45079.1"/>
    <property type="molecule type" value="Genomic_DNA"/>
</dbReference>
<feature type="transmembrane region" description="Helical" evidence="1">
    <location>
        <begin position="30"/>
        <end position="49"/>
    </location>
</feature>
<feature type="transmembrane region" description="Helical" evidence="1">
    <location>
        <begin position="173"/>
        <end position="192"/>
    </location>
</feature>
<organism evidence="2 3">
    <name type="scientific">Agromyces larvae</name>
    <dbReference type="NCBI Taxonomy" id="2929802"/>
    <lineage>
        <taxon>Bacteria</taxon>
        <taxon>Bacillati</taxon>
        <taxon>Actinomycetota</taxon>
        <taxon>Actinomycetes</taxon>
        <taxon>Micrococcales</taxon>
        <taxon>Microbacteriaceae</taxon>
        <taxon>Agromyces</taxon>
    </lineage>
</organism>
<feature type="transmembrane region" description="Helical" evidence="1">
    <location>
        <begin position="112"/>
        <end position="136"/>
    </location>
</feature>
<dbReference type="InterPro" id="IPR005325">
    <property type="entry name" value="DUF308_memb"/>
</dbReference>
<dbReference type="InterPro" id="IPR052712">
    <property type="entry name" value="Acid_resist_chaperone_HdeD"/>
</dbReference>
<sequence>MSSPQSDSFFAAFSLGGDDLSKSTVNTIRATLGIAGVVALIVGILITFWPKDAIIVMTWILGIYLIVAGIAYLGLGIFSRGISGGSRALDIIVGLLFLVAGFIVAFNATSSAVVIGIFLGVFIGIVWIVEGVVALVQSGDASSRGWAIFFGILSIVAGLIVLFSPLWGAVVLFWFAGISLIVLGIVQIVRAFTFGKGSRQGTPPTAATAA</sequence>
<name>A0ABY4C135_9MICO</name>